<dbReference type="SUPFAM" id="SSF103473">
    <property type="entry name" value="MFS general substrate transporter"/>
    <property type="match status" value="1"/>
</dbReference>
<dbReference type="PANTHER" id="PTHR43124:SF3">
    <property type="entry name" value="CHLORAMPHENICOL EFFLUX PUMP RV0191"/>
    <property type="match status" value="1"/>
</dbReference>
<dbReference type="RefSeq" id="WP_339093215.1">
    <property type="nucleotide sequence ID" value="NZ_LR743508.1"/>
</dbReference>
<comment type="subcellular location">
    <subcellularLocation>
        <location evidence="1">Cell membrane</location>
        <topology evidence="1">Multi-pass membrane protein</topology>
    </subcellularLocation>
</comment>
<dbReference type="InterPro" id="IPR011701">
    <property type="entry name" value="MFS"/>
</dbReference>
<dbReference type="GO" id="GO:0022857">
    <property type="term" value="F:transmembrane transporter activity"/>
    <property type="evidence" value="ECO:0007669"/>
    <property type="project" value="InterPro"/>
</dbReference>
<dbReference type="Gene3D" id="1.20.1250.20">
    <property type="entry name" value="MFS general substrate transporter like domains"/>
    <property type="match status" value="2"/>
</dbReference>
<dbReference type="InterPro" id="IPR050189">
    <property type="entry name" value="MFS_Efflux_Transporters"/>
</dbReference>
<dbReference type="GO" id="GO:0005886">
    <property type="term" value="C:plasma membrane"/>
    <property type="evidence" value="ECO:0007669"/>
    <property type="project" value="UniProtKB-SubCell"/>
</dbReference>
<protein>
    <submittedName>
        <fullName evidence="8">Inner membrane transport protein YdhP</fullName>
    </submittedName>
</protein>
<organism evidence="8">
    <name type="scientific">Variovorax paradoxus</name>
    <dbReference type="NCBI Taxonomy" id="34073"/>
    <lineage>
        <taxon>Bacteria</taxon>
        <taxon>Pseudomonadati</taxon>
        <taxon>Pseudomonadota</taxon>
        <taxon>Betaproteobacteria</taxon>
        <taxon>Burkholderiales</taxon>
        <taxon>Comamonadaceae</taxon>
        <taxon>Variovorax</taxon>
    </lineage>
</organism>
<name>A0A679JJT7_VARPD</name>
<dbReference type="AlphaFoldDB" id="A0A679JJT7"/>
<feature type="domain" description="Major facilitator superfamily (MFS) profile" evidence="7">
    <location>
        <begin position="29"/>
        <end position="404"/>
    </location>
</feature>
<keyword evidence="5 6" id="KW-0472">Membrane</keyword>
<evidence type="ECO:0000256" key="3">
    <source>
        <dbReference type="ARBA" id="ARBA00022692"/>
    </source>
</evidence>
<evidence type="ECO:0000256" key="5">
    <source>
        <dbReference type="ARBA" id="ARBA00023136"/>
    </source>
</evidence>
<dbReference type="CDD" id="cd17324">
    <property type="entry name" value="MFS_NepI_like"/>
    <property type="match status" value="1"/>
</dbReference>
<dbReference type="EMBL" id="LR743508">
    <property type="protein sequence ID" value="CAA2109271.1"/>
    <property type="molecule type" value="Genomic_DNA"/>
</dbReference>
<evidence type="ECO:0000313" key="8">
    <source>
        <dbReference type="EMBL" id="CAA2109271.1"/>
    </source>
</evidence>
<feature type="transmembrane region" description="Helical" evidence="6">
    <location>
        <begin position="184"/>
        <end position="203"/>
    </location>
</feature>
<evidence type="ECO:0000259" key="7">
    <source>
        <dbReference type="PROSITE" id="PS50850"/>
    </source>
</evidence>
<evidence type="ECO:0000256" key="4">
    <source>
        <dbReference type="ARBA" id="ARBA00022989"/>
    </source>
</evidence>
<feature type="transmembrane region" description="Helical" evidence="6">
    <location>
        <begin position="224"/>
        <end position="247"/>
    </location>
</feature>
<dbReference type="InterPro" id="IPR020846">
    <property type="entry name" value="MFS_dom"/>
</dbReference>
<sequence length="414" mass="42658">MLNQAYESQCKSVTTHCTNQRQLDRRTLTLLTLALGTFSIGTSEFASMGILQLFASSLKLDISTATHAIEAYAFGVVLGGPAVTMLAAKLNRKTLLLLLMSVFLIGNLLSAVAAGLGMFTLARFVSGVPQGAYFGAAAVVASYIVGPGQGGRAFAMVMTGLTVATIFGSPLATWLGQNMGWRNAYFAVTGLGALSFLALWLWVPRSDALAGGPVLQEIRALNNPSVWATVVVAALGVASIFAVYTFIGLFVTEAASLSAAWTPIALGIFGVGMTVGNIIGGRMADRRPSRGLVVGFSSALVALASLAMGGEHAWVLLSGLFAVGATMMVAIPAIQVRLTQAAPDAPTLMGALNLAALNIANAIGAWAGGQAIAQGYGLLSAAWAGFALTLAGLLLFLVLLRTSRRDAADAAQSV</sequence>
<gene>
    <name evidence="8" type="primary">ydhP_3</name>
    <name evidence="8" type="ORF">VVAX_05542</name>
</gene>
<feature type="transmembrane region" description="Helical" evidence="6">
    <location>
        <begin position="291"/>
        <end position="308"/>
    </location>
</feature>
<feature type="transmembrane region" description="Helical" evidence="6">
    <location>
        <begin position="348"/>
        <end position="369"/>
    </location>
</feature>
<evidence type="ECO:0000256" key="2">
    <source>
        <dbReference type="ARBA" id="ARBA00022475"/>
    </source>
</evidence>
<feature type="transmembrane region" description="Helical" evidence="6">
    <location>
        <begin position="153"/>
        <end position="172"/>
    </location>
</feature>
<feature type="transmembrane region" description="Helical" evidence="6">
    <location>
        <begin position="381"/>
        <end position="400"/>
    </location>
</feature>
<accession>A0A679JJT7</accession>
<proteinExistence type="predicted"/>
<feature type="transmembrane region" description="Helical" evidence="6">
    <location>
        <begin position="28"/>
        <end position="51"/>
    </location>
</feature>
<feature type="transmembrane region" description="Helical" evidence="6">
    <location>
        <begin position="95"/>
        <end position="122"/>
    </location>
</feature>
<dbReference type="InterPro" id="IPR036259">
    <property type="entry name" value="MFS_trans_sf"/>
</dbReference>
<keyword evidence="3 6" id="KW-0812">Transmembrane</keyword>
<reference evidence="8" key="1">
    <citation type="submission" date="2019-12" db="EMBL/GenBank/DDBJ databases">
        <authorList>
            <person name="Cremers G."/>
        </authorList>
    </citation>
    <scope>NUCLEOTIDE SEQUENCE</scope>
    <source>
        <strain evidence="8">Vvax</strain>
    </source>
</reference>
<evidence type="ECO:0000256" key="6">
    <source>
        <dbReference type="SAM" id="Phobius"/>
    </source>
</evidence>
<keyword evidence="4 6" id="KW-1133">Transmembrane helix</keyword>
<dbReference type="PROSITE" id="PS50850">
    <property type="entry name" value="MFS"/>
    <property type="match status" value="1"/>
</dbReference>
<feature type="transmembrane region" description="Helical" evidence="6">
    <location>
        <begin position="314"/>
        <end position="336"/>
    </location>
</feature>
<keyword evidence="2" id="KW-1003">Cell membrane</keyword>
<feature type="transmembrane region" description="Helical" evidence="6">
    <location>
        <begin position="71"/>
        <end position="88"/>
    </location>
</feature>
<evidence type="ECO:0000256" key="1">
    <source>
        <dbReference type="ARBA" id="ARBA00004651"/>
    </source>
</evidence>
<dbReference type="Pfam" id="PF07690">
    <property type="entry name" value="MFS_1"/>
    <property type="match status" value="1"/>
</dbReference>
<feature type="transmembrane region" description="Helical" evidence="6">
    <location>
        <begin position="128"/>
        <end position="146"/>
    </location>
</feature>
<feature type="transmembrane region" description="Helical" evidence="6">
    <location>
        <begin position="259"/>
        <end position="279"/>
    </location>
</feature>
<dbReference type="PANTHER" id="PTHR43124">
    <property type="entry name" value="PURINE EFFLUX PUMP PBUE"/>
    <property type="match status" value="1"/>
</dbReference>